<evidence type="ECO:0000313" key="1">
    <source>
        <dbReference type="EMBL" id="KKM03850.1"/>
    </source>
</evidence>
<dbReference type="AlphaFoldDB" id="A0A0F9GYJ0"/>
<reference evidence="1" key="1">
    <citation type="journal article" date="2015" name="Nature">
        <title>Complex archaea that bridge the gap between prokaryotes and eukaryotes.</title>
        <authorList>
            <person name="Spang A."/>
            <person name="Saw J.H."/>
            <person name="Jorgensen S.L."/>
            <person name="Zaremba-Niedzwiedzka K."/>
            <person name="Martijn J."/>
            <person name="Lind A.E."/>
            <person name="van Eijk R."/>
            <person name="Schleper C."/>
            <person name="Guy L."/>
            <person name="Ettema T.J."/>
        </authorList>
    </citation>
    <scope>NUCLEOTIDE SEQUENCE</scope>
</reference>
<proteinExistence type="predicted"/>
<protein>
    <submittedName>
        <fullName evidence="1">Uncharacterized protein</fullName>
    </submittedName>
</protein>
<comment type="caution">
    <text evidence="1">The sequence shown here is derived from an EMBL/GenBank/DDBJ whole genome shotgun (WGS) entry which is preliminary data.</text>
</comment>
<accession>A0A0F9GYJ0</accession>
<dbReference type="EMBL" id="LAZR01016589">
    <property type="protein sequence ID" value="KKM03850.1"/>
    <property type="molecule type" value="Genomic_DNA"/>
</dbReference>
<name>A0A0F9GYJ0_9ZZZZ</name>
<organism evidence="1">
    <name type="scientific">marine sediment metagenome</name>
    <dbReference type="NCBI Taxonomy" id="412755"/>
    <lineage>
        <taxon>unclassified sequences</taxon>
        <taxon>metagenomes</taxon>
        <taxon>ecological metagenomes</taxon>
    </lineage>
</organism>
<sequence>MKVTYGPIVSDARGRFGGVVASAWKGISIFRRFQAPSNPNTAAQVLVRRTFRNLNSSYVMQSALVRDSWVTFATGRPYTGRNQYIGRNVPLLMDEADANNLLATPGDASTLPPVTMALSVAVAGEVTATLTMPTVPTGWTLAGGVLAVTRDLGYASEIGNLAALQWFEDEDIADPYDPTVTGLTAALIYQCRGFIRWTAPDGSTRYSAALAGQATIT</sequence>
<gene>
    <name evidence="1" type="ORF">LCGC14_1770320</name>
</gene>